<reference evidence="3 4" key="1">
    <citation type="submission" date="2024-01" db="EMBL/GenBank/DDBJ databases">
        <title>A draft genome for the cacao thread blight pathogen Marasmiellus scandens.</title>
        <authorList>
            <person name="Baruah I.K."/>
            <person name="Leung J."/>
            <person name="Bukari Y."/>
            <person name="Amoako-Attah I."/>
            <person name="Meinhardt L.W."/>
            <person name="Bailey B.A."/>
            <person name="Cohen S.P."/>
        </authorList>
    </citation>
    <scope>NUCLEOTIDE SEQUENCE [LARGE SCALE GENOMIC DNA]</scope>
    <source>
        <strain evidence="3 4">GH-19</strain>
    </source>
</reference>
<evidence type="ECO:0000313" key="3">
    <source>
        <dbReference type="EMBL" id="KAK7448803.1"/>
    </source>
</evidence>
<gene>
    <name evidence="3" type="ORF">VKT23_013533</name>
</gene>
<proteinExistence type="predicted"/>
<comment type="caution">
    <text evidence="3">The sequence shown here is derived from an EMBL/GenBank/DDBJ whole genome shotgun (WGS) entry which is preliminary data.</text>
</comment>
<protein>
    <submittedName>
        <fullName evidence="3">Uncharacterized protein</fullName>
    </submittedName>
</protein>
<evidence type="ECO:0000256" key="2">
    <source>
        <dbReference type="SAM" id="SignalP"/>
    </source>
</evidence>
<evidence type="ECO:0000313" key="4">
    <source>
        <dbReference type="Proteomes" id="UP001498398"/>
    </source>
</evidence>
<keyword evidence="2" id="KW-0732">Signal</keyword>
<organism evidence="3 4">
    <name type="scientific">Marasmiellus scandens</name>
    <dbReference type="NCBI Taxonomy" id="2682957"/>
    <lineage>
        <taxon>Eukaryota</taxon>
        <taxon>Fungi</taxon>
        <taxon>Dikarya</taxon>
        <taxon>Basidiomycota</taxon>
        <taxon>Agaricomycotina</taxon>
        <taxon>Agaricomycetes</taxon>
        <taxon>Agaricomycetidae</taxon>
        <taxon>Agaricales</taxon>
        <taxon>Marasmiineae</taxon>
        <taxon>Omphalotaceae</taxon>
        <taxon>Marasmiellus</taxon>
    </lineage>
</organism>
<dbReference type="Proteomes" id="UP001498398">
    <property type="component" value="Unassembled WGS sequence"/>
</dbReference>
<sequence length="157" mass="17253">MWTLLAISALGLTTQAYVIPNDTESLNLRSQTRSCPGYQFGIIDVAFQTGLGGEGYAVMDGDCNQMIGIVTPNPCTEKLFACSPHPIKITDLYFHDQDMKCEENDKMGNCWGKAIQYCCGKGNSSDTSKDPGTSEGDPQEDEPEEQEDEPEDDPQEQ</sequence>
<feature type="compositionally biased region" description="Acidic residues" evidence="1">
    <location>
        <begin position="137"/>
        <end position="157"/>
    </location>
</feature>
<accession>A0ABR1J5D3</accession>
<dbReference type="EMBL" id="JBANRG010000037">
    <property type="protein sequence ID" value="KAK7448803.1"/>
    <property type="molecule type" value="Genomic_DNA"/>
</dbReference>
<keyword evidence="4" id="KW-1185">Reference proteome</keyword>
<evidence type="ECO:0000256" key="1">
    <source>
        <dbReference type="SAM" id="MobiDB-lite"/>
    </source>
</evidence>
<feature type="signal peptide" evidence="2">
    <location>
        <begin position="1"/>
        <end position="16"/>
    </location>
</feature>
<feature type="region of interest" description="Disordered" evidence="1">
    <location>
        <begin position="122"/>
        <end position="157"/>
    </location>
</feature>
<feature type="chain" id="PRO_5045908604" evidence="2">
    <location>
        <begin position="17"/>
        <end position="157"/>
    </location>
</feature>
<name>A0ABR1J5D3_9AGAR</name>